<proteinExistence type="predicted"/>
<reference evidence="3 4" key="1">
    <citation type="submission" date="2021-04" db="EMBL/GenBank/DDBJ databases">
        <title>Genome analysis of Polyangium sp.</title>
        <authorList>
            <person name="Li Y."/>
            <person name="Wang J."/>
        </authorList>
    </citation>
    <scope>NUCLEOTIDE SEQUENCE [LARGE SCALE GENOMIC DNA]</scope>
    <source>
        <strain evidence="3 4">SDU14</strain>
    </source>
</reference>
<feature type="chain" id="PRO_5040960938" description="Kazal-like domain-containing protein" evidence="1">
    <location>
        <begin position="22"/>
        <end position="203"/>
    </location>
</feature>
<comment type="caution">
    <text evidence="3">The sequence shown here is derived from an EMBL/GenBank/DDBJ whole genome shotgun (WGS) entry which is preliminary data.</text>
</comment>
<name>A0A9X3XFN1_9BACT</name>
<feature type="signal peptide" evidence="1">
    <location>
        <begin position="1"/>
        <end position="21"/>
    </location>
</feature>
<keyword evidence="4" id="KW-1185">Reference proteome</keyword>
<gene>
    <name evidence="3" type="ORF">KEG57_47460</name>
</gene>
<evidence type="ECO:0000259" key="2">
    <source>
        <dbReference type="PROSITE" id="PS51465"/>
    </source>
</evidence>
<dbReference type="SMART" id="SM00280">
    <property type="entry name" value="KAZAL"/>
    <property type="match status" value="1"/>
</dbReference>
<dbReference type="InterPro" id="IPR002350">
    <property type="entry name" value="Kazal_dom"/>
</dbReference>
<dbReference type="Proteomes" id="UP001151081">
    <property type="component" value="Unassembled WGS sequence"/>
</dbReference>
<dbReference type="Gene3D" id="3.30.60.30">
    <property type="match status" value="1"/>
</dbReference>
<evidence type="ECO:0000313" key="3">
    <source>
        <dbReference type="EMBL" id="MDC3988198.1"/>
    </source>
</evidence>
<dbReference type="InterPro" id="IPR036058">
    <property type="entry name" value="Kazal_dom_sf"/>
</dbReference>
<organism evidence="3 4">
    <name type="scientific">Polyangium jinanense</name>
    <dbReference type="NCBI Taxonomy" id="2829994"/>
    <lineage>
        <taxon>Bacteria</taxon>
        <taxon>Pseudomonadati</taxon>
        <taxon>Myxococcota</taxon>
        <taxon>Polyangia</taxon>
        <taxon>Polyangiales</taxon>
        <taxon>Polyangiaceae</taxon>
        <taxon>Polyangium</taxon>
    </lineage>
</organism>
<dbReference type="SUPFAM" id="SSF100895">
    <property type="entry name" value="Kazal-type serine protease inhibitors"/>
    <property type="match status" value="1"/>
</dbReference>
<feature type="domain" description="Kazal-like" evidence="2">
    <location>
        <begin position="155"/>
        <end position="203"/>
    </location>
</feature>
<sequence length="203" mass="20794">MLRSNTLTLLALALLVLPACGSTVDSGGGEQTGFTKDEARAMNGVTKEGADVCALEGWYDDGTCDDFCPASDGDCSVSCPSPDDSAVHYVSTDFSTCLASFIMCPEGQVLFSSPDCGCACIENDAGELCSEESGMFCEEGYFCDVPIDTMCGAIIDQAGTCKPKPEACDQNYDPVCGCDGQTHANACTANAAGTAVATAGACP</sequence>
<evidence type="ECO:0000256" key="1">
    <source>
        <dbReference type="SAM" id="SignalP"/>
    </source>
</evidence>
<dbReference type="AlphaFoldDB" id="A0A9X3XFN1"/>
<dbReference type="EMBL" id="JAGTJJ010000067">
    <property type="protein sequence ID" value="MDC3988198.1"/>
    <property type="molecule type" value="Genomic_DNA"/>
</dbReference>
<evidence type="ECO:0000313" key="4">
    <source>
        <dbReference type="Proteomes" id="UP001151081"/>
    </source>
</evidence>
<protein>
    <recommendedName>
        <fullName evidence="2">Kazal-like domain-containing protein</fullName>
    </recommendedName>
</protein>
<dbReference type="PROSITE" id="PS51465">
    <property type="entry name" value="KAZAL_2"/>
    <property type="match status" value="1"/>
</dbReference>
<keyword evidence="1" id="KW-0732">Signal</keyword>
<dbReference type="RefSeq" id="WP_272422687.1">
    <property type="nucleotide sequence ID" value="NZ_JAGTJJ010000067.1"/>
</dbReference>
<dbReference type="Pfam" id="PF00050">
    <property type="entry name" value="Kazal_1"/>
    <property type="match status" value="1"/>
</dbReference>
<accession>A0A9X3XFN1</accession>